<reference evidence="2" key="1">
    <citation type="journal article" date="2014" name="Front. Microbiol.">
        <title>High frequency of phylogenetically diverse reductive dehalogenase-homologous genes in deep subseafloor sedimentary metagenomes.</title>
        <authorList>
            <person name="Kawai M."/>
            <person name="Futagami T."/>
            <person name="Toyoda A."/>
            <person name="Takaki Y."/>
            <person name="Nishi S."/>
            <person name="Hori S."/>
            <person name="Arai W."/>
            <person name="Tsubouchi T."/>
            <person name="Morono Y."/>
            <person name="Uchiyama I."/>
            <person name="Ito T."/>
            <person name="Fujiyama A."/>
            <person name="Inagaki F."/>
            <person name="Takami H."/>
        </authorList>
    </citation>
    <scope>NUCLEOTIDE SEQUENCE</scope>
    <source>
        <strain evidence="2">Expedition CK06-06</strain>
    </source>
</reference>
<dbReference type="EMBL" id="BARW01029625">
    <property type="protein sequence ID" value="GAJ11522.1"/>
    <property type="molecule type" value="Genomic_DNA"/>
</dbReference>
<comment type="caution">
    <text evidence="2">The sequence shown here is derived from an EMBL/GenBank/DDBJ whole genome shotgun (WGS) entry which is preliminary data.</text>
</comment>
<protein>
    <submittedName>
        <fullName evidence="2">Uncharacterized protein</fullName>
    </submittedName>
</protein>
<proteinExistence type="predicted"/>
<sequence length="68" mass="7747">MRGIMVLVMAVILTVSLSGCTSTGAEIWEGTGFTAKHIRIEMREMERQLERRDAELEARIIALELERK</sequence>
<name>X1V6J6_9ZZZZ</name>
<evidence type="ECO:0000313" key="2">
    <source>
        <dbReference type="EMBL" id="GAJ11522.1"/>
    </source>
</evidence>
<evidence type="ECO:0000256" key="1">
    <source>
        <dbReference type="SAM" id="Coils"/>
    </source>
</evidence>
<gene>
    <name evidence="2" type="ORF">S12H4_47560</name>
</gene>
<dbReference type="AlphaFoldDB" id="X1V6J6"/>
<keyword evidence="1" id="KW-0175">Coiled coil</keyword>
<dbReference type="PROSITE" id="PS51257">
    <property type="entry name" value="PROKAR_LIPOPROTEIN"/>
    <property type="match status" value="1"/>
</dbReference>
<organism evidence="2">
    <name type="scientific">marine sediment metagenome</name>
    <dbReference type="NCBI Taxonomy" id="412755"/>
    <lineage>
        <taxon>unclassified sequences</taxon>
        <taxon>metagenomes</taxon>
        <taxon>ecological metagenomes</taxon>
    </lineage>
</organism>
<accession>X1V6J6</accession>
<feature type="coiled-coil region" evidence="1">
    <location>
        <begin position="35"/>
        <end position="66"/>
    </location>
</feature>